<dbReference type="EnsemblMetazoa" id="CLYHEMT020427.1">
    <property type="protein sequence ID" value="CLYHEMP020427.1"/>
    <property type="gene ID" value="CLYHEMG020427"/>
</dbReference>
<keyword evidence="5" id="KW-1185">Reference proteome</keyword>
<dbReference type="PANTHER" id="PTHR19232:SF7">
    <property type="entry name" value="CENTROCORTIN, ISOFORM A"/>
    <property type="match status" value="1"/>
</dbReference>
<proteinExistence type="inferred from homology"/>
<evidence type="ECO:0000256" key="2">
    <source>
        <dbReference type="ARBA" id="ARBA00023054"/>
    </source>
</evidence>
<dbReference type="PANTHER" id="PTHR19232">
    <property type="entry name" value="CENTROCORTIN FAMILY MEMBER"/>
    <property type="match status" value="1"/>
</dbReference>
<evidence type="ECO:0000313" key="4">
    <source>
        <dbReference type="EnsemblMetazoa" id="CLYHEMP020427.1"/>
    </source>
</evidence>
<sequence>MTSMLDSYKEDIFESSYDKNDEMTTSSLEPTSGGPLNNTSYNSYVDLLSCASLRIAEDDWNSLVNSDVKLAVQVGLLLLRNNKELETVLEVTEKQFEEQKLRADHYENQVKNLNELLNQQTDVYSSLETQILDLSNKYKQLLDDCGIYKKKNITLWRRVEWLEKECEEYLEEISFLKKEDKNSIAEESLECLDDRAPPSFENSDKVDTKLLNRFESILEENDLLKERILDLEHDNSILEEAIQRFDKNSSETGETKLSSVETFYYASPEKNLAAEINSQSGVKATPTLQHYHELFAEIFQKIKMTRDDT</sequence>
<dbReference type="AlphaFoldDB" id="A0A7M5XB18"/>
<name>A0A7M5XB18_9CNID</name>
<dbReference type="RefSeq" id="XP_066934854.1">
    <property type="nucleotide sequence ID" value="XM_067078753.1"/>
</dbReference>
<evidence type="ECO:0000256" key="1">
    <source>
        <dbReference type="ARBA" id="ARBA00009019"/>
    </source>
</evidence>
<accession>A0A7M5XB18</accession>
<feature type="coiled-coil region" evidence="3">
    <location>
        <begin position="82"/>
        <end position="179"/>
    </location>
</feature>
<organism evidence="4 5">
    <name type="scientific">Clytia hemisphaerica</name>
    <dbReference type="NCBI Taxonomy" id="252671"/>
    <lineage>
        <taxon>Eukaryota</taxon>
        <taxon>Metazoa</taxon>
        <taxon>Cnidaria</taxon>
        <taxon>Hydrozoa</taxon>
        <taxon>Hydroidolina</taxon>
        <taxon>Leptothecata</taxon>
        <taxon>Obeliida</taxon>
        <taxon>Clytiidae</taxon>
        <taxon>Clytia</taxon>
    </lineage>
</organism>
<protein>
    <submittedName>
        <fullName evidence="4">Uncharacterized protein</fullName>
    </submittedName>
</protein>
<evidence type="ECO:0000256" key="3">
    <source>
        <dbReference type="SAM" id="Coils"/>
    </source>
</evidence>
<evidence type="ECO:0000313" key="5">
    <source>
        <dbReference type="Proteomes" id="UP000594262"/>
    </source>
</evidence>
<dbReference type="InterPro" id="IPR026079">
    <property type="entry name" value="CDR2"/>
</dbReference>
<dbReference type="Proteomes" id="UP000594262">
    <property type="component" value="Unplaced"/>
</dbReference>
<dbReference type="GeneID" id="136822486"/>
<comment type="similarity">
    <text evidence="1">Belongs to the CDR2 family.</text>
</comment>
<reference evidence="4" key="1">
    <citation type="submission" date="2021-01" db="UniProtKB">
        <authorList>
            <consortium name="EnsemblMetazoa"/>
        </authorList>
    </citation>
    <scope>IDENTIFICATION</scope>
</reference>
<feature type="coiled-coil region" evidence="3">
    <location>
        <begin position="214"/>
        <end position="248"/>
    </location>
</feature>
<keyword evidence="2 3" id="KW-0175">Coiled coil</keyword>